<keyword evidence="3" id="KW-1185">Reference proteome</keyword>
<proteinExistence type="predicted"/>
<dbReference type="RefSeq" id="WP_155034987.1">
    <property type="nucleotide sequence ID" value="NZ_JBHTIG010000045.1"/>
</dbReference>
<organism evidence="2 3">
    <name type="scientific">Myroides pelagicus</name>
    <dbReference type="NCBI Taxonomy" id="270914"/>
    <lineage>
        <taxon>Bacteria</taxon>
        <taxon>Pseudomonadati</taxon>
        <taxon>Bacteroidota</taxon>
        <taxon>Flavobacteriia</taxon>
        <taxon>Flavobacteriales</taxon>
        <taxon>Flavobacteriaceae</taxon>
        <taxon>Myroides</taxon>
    </lineage>
</organism>
<feature type="compositionally biased region" description="Acidic residues" evidence="1">
    <location>
        <begin position="238"/>
        <end position="247"/>
    </location>
</feature>
<reference evidence="2 3" key="1">
    <citation type="journal article" date="2006" name="Int. J. Syst. Evol. Microbiol.">
        <title>Myroides pelagicus sp. nov., isolated from seawater in Thailand.</title>
        <authorList>
            <person name="Yoon J."/>
            <person name="Maneerat S."/>
            <person name="Kawai F."/>
            <person name="Yokota A."/>
        </authorList>
    </citation>
    <scope>NUCLEOTIDE SEQUENCE [LARGE SCALE GENOMIC DNA]</scope>
    <source>
        <strain evidence="2 3">SM1T</strain>
    </source>
</reference>
<protein>
    <submittedName>
        <fullName evidence="2">Uncharacterized protein</fullName>
    </submittedName>
</protein>
<accession>A0A7K1GL98</accession>
<evidence type="ECO:0000256" key="1">
    <source>
        <dbReference type="SAM" id="MobiDB-lite"/>
    </source>
</evidence>
<comment type="caution">
    <text evidence="2">The sequence shown here is derived from an EMBL/GenBank/DDBJ whole genome shotgun (WGS) entry which is preliminary data.</text>
</comment>
<feature type="region of interest" description="Disordered" evidence="1">
    <location>
        <begin position="279"/>
        <end position="302"/>
    </location>
</feature>
<dbReference type="OrthoDB" id="1100725at2"/>
<evidence type="ECO:0000313" key="2">
    <source>
        <dbReference type="EMBL" id="MTH29004.1"/>
    </source>
</evidence>
<sequence length="405" mass="46305">MKKVLEGELISIVHRVLQMKDKDVKSLLKETKNLYEKLLILQFYQDCFDKGLTDGVTREDIENKLALLPVEDDEPSLIDYSERDQMPLDLIEEDYPLVVEAEKEDVISTSDDFISEVVRKIAPEILEDDIPITLPIEYTTDLSITPVEETLSADKVALYSILEEQDEIVADEEFIDRRKEEEVEKVVMVEKETVNEGVQTTQPKELEIARDEIHHISMEYKPLEECGVTDGCNIGSTESDENTEEEPLAPLKKEEDPFSGFNFQDLDFQRVDSVQTKEISQEVKGTEEVNDSVNGEDKEREGQSTLFNLESMSVKEPGIAKTKSLNDIYNSSITVGLNDRIAFEKHLFGGSAEDLNRVLSQLNTVSNFEEAMSLIDHLVKPEYNNWEGKEEYESRFLAIVEKRFI</sequence>
<name>A0A7K1GL98_9FLAO</name>
<dbReference type="AlphaFoldDB" id="A0A7K1GL98"/>
<dbReference type="Proteomes" id="UP000488936">
    <property type="component" value="Unassembled WGS sequence"/>
</dbReference>
<feature type="region of interest" description="Disordered" evidence="1">
    <location>
        <begin position="231"/>
        <end position="256"/>
    </location>
</feature>
<gene>
    <name evidence="2" type="ORF">GJV77_03610</name>
</gene>
<evidence type="ECO:0000313" key="3">
    <source>
        <dbReference type="Proteomes" id="UP000488936"/>
    </source>
</evidence>
<dbReference type="EMBL" id="WMJY01000005">
    <property type="protein sequence ID" value="MTH29004.1"/>
    <property type="molecule type" value="Genomic_DNA"/>
</dbReference>